<keyword evidence="4" id="KW-0813">Transport</keyword>
<dbReference type="InterPro" id="IPR004710">
    <property type="entry name" value="Bilac:Na_transpt"/>
</dbReference>
<evidence type="ECO:0000256" key="6">
    <source>
        <dbReference type="ARBA" id="ARBA00023136"/>
    </source>
</evidence>
<sequence length="465" mass="50447">MPKDISVAAAHDLNGLAKSVVITFEPPLLHDLVEGANHTIAVALKIPQSQFASLADQRYHLSVGSFHPEIAASPSHAEVSKSSFQYDNSSDYYTMNTDVIVHGGSLGKTGLRLRLVRAENWNEVDESWKVPENLDASTSNVLDVWVKRSRESEKLTHAFVASVVILITFANVLMGCELDMDAVFNTIKRPVAPAIGFFAQFVIMPVLSYGIAKSVFVSRGLFSMALGLFITGCSPGGGASNFWTLLLDGNVNLSVTMTFISTLASLVMMPFWISIFGKEFLQGFSSESKINIPYAKITRSLVSLVLPLLVGVAIKKWRPEWAAKSRKVMRPFIIFVLVFVIVFGAVSNWYMFRMMTVPALLGGLLLPWCGFMFGCFASILTRRAPADVTAIAIETGIQNTGIAILVLKASFAQPDADIGAVLPVIVACFTPGPLLLGAAVHMTVKALKKRSSSVGERREVPSRGG</sequence>
<comment type="similarity">
    <text evidence="2">Belongs to the bile acid:sodium symporter (BASS) (TC 2.A.28) family.</text>
</comment>
<proteinExistence type="inferred from homology"/>
<evidence type="ECO:0000256" key="7">
    <source>
        <dbReference type="SAM" id="Phobius"/>
    </source>
</evidence>
<feature type="transmembrane region" description="Helical" evidence="7">
    <location>
        <begin position="224"/>
        <end position="243"/>
    </location>
</feature>
<evidence type="ECO:0000313" key="9">
    <source>
        <dbReference type="Proteomes" id="UP000252519"/>
    </source>
</evidence>
<keyword evidence="3 7" id="KW-0812">Transmembrane</keyword>
<feature type="transmembrane region" description="Helical" evidence="7">
    <location>
        <begin position="332"/>
        <end position="352"/>
    </location>
</feature>
<evidence type="ECO:0000256" key="1">
    <source>
        <dbReference type="ARBA" id="ARBA00004141"/>
    </source>
</evidence>
<gene>
    <name evidence="8" type="ORF">ANCCAN_19525</name>
</gene>
<evidence type="ECO:0000313" key="8">
    <source>
        <dbReference type="EMBL" id="RCN34636.1"/>
    </source>
</evidence>
<dbReference type="PANTHER" id="PTHR10361:SF28">
    <property type="entry name" value="P3 PROTEIN-RELATED"/>
    <property type="match status" value="1"/>
</dbReference>
<feature type="transmembrane region" description="Helical" evidence="7">
    <location>
        <begin position="359"/>
        <end position="380"/>
    </location>
</feature>
<feature type="transmembrane region" description="Helical" evidence="7">
    <location>
        <begin position="194"/>
        <end position="212"/>
    </location>
</feature>
<keyword evidence="4" id="KW-0769">Symport</keyword>
<feature type="transmembrane region" description="Helical" evidence="7">
    <location>
        <begin position="155"/>
        <end position="174"/>
    </location>
</feature>
<dbReference type="InterPro" id="IPR002657">
    <property type="entry name" value="BilAc:Na_symport/Acr3"/>
</dbReference>
<evidence type="ECO:0000256" key="5">
    <source>
        <dbReference type="ARBA" id="ARBA00022989"/>
    </source>
</evidence>
<evidence type="ECO:0000256" key="4">
    <source>
        <dbReference type="ARBA" id="ARBA00022847"/>
    </source>
</evidence>
<evidence type="ECO:0000256" key="3">
    <source>
        <dbReference type="ARBA" id="ARBA00022692"/>
    </source>
</evidence>
<feature type="transmembrane region" description="Helical" evidence="7">
    <location>
        <begin position="255"/>
        <end position="276"/>
    </location>
</feature>
<dbReference type="STRING" id="29170.A0A368FR55"/>
<name>A0A368FR55_ANCCA</name>
<dbReference type="AlphaFoldDB" id="A0A368FR55"/>
<dbReference type="Proteomes" id="UP000252519">
    <property type="component" value="Unassembled WGS sequence"/>
</dbReference>
<dbReference type="Gene3D" id="1.20.1530.20">
    <property type="match status" value="1"/>
</dbReference>
<dbReference type="InterPro" id="IPR038770">
    <property type="entry name" value="Na+/solute_symporter_sf"/>
</dbReference>
<protein>
    <submittedName>
        <fullName evidence="8">Bile acid transporter</fullName>
    </submittedName>
</protein>
<organism evidence="8 9">
    <name type="scientific">Ancylostoma caninum</name>
    <name type="common">Dog hookworm</name>
    <dbReference type="NCBI Taxonomy" id="29170"/>
    <lineage>
        <taxon>Eukaryota</taxon>
        <taxon>Metazoa</taxon>
        <taxon>Ecdysozoa</taxon>
        <taxon>Nematoda</taxon>
        <taxon>Chromadorea</taxon>
        <taxon>Rhabditida</taxon>
        <taxon>Rhabditina</taxon>
        <taxon>Rhabditomorpha</taxon>
        <taxon>Strongyloidea</taxon>
        <taxon>Ancylostomatidae</taxon>
        <taxon>Ancylostomatinae</taxon>
        <taxon>Ancylostoma</taxon>
    </lineage>
</organism>
<reference evidence="8 9" key="1">
    <citation type="submission" date="2014-10" db="EMBL/GenBank/DDBJ databases">
        <title>Draft genome of the hookworm Ancylostoma caninum.</title>
        <authorList>
            <person name="Mitreva M."/>
        </authorList>
    </citation>
    <scope>NUCLEOTIDE SEQUENCE [LARGE SCALE GENOMIC DNA]</scope>
    <source>
        <strain evidence="8 9">Baltimore</strain>
    </source>
</reference>
<feature type="transmembrane region" description="Helical" evidence="7">
    <location>
        <begin position="297"/>
        <end position="317"/>
    </location>
</feature>
<feature type="transmembrane region" description="Helical" evidence="7">
    <location>
        <begin position="418"/>
        <end position="440"/>
    </location>
</feature>
<keyword evidence="9" id="KW-1185">Reference proteome</keyword>
<dbReference type="PANTHER" id="PTHR10361">
    <property type="entry name" value="SODIUM-BILE ACID COTRANSPORTER"/>
    <property type="match status" value="1"/>
</dbReference>
<dbReference type="GO" id="GO:0016020">
    <property type="term" value="C:membrane"/>
    <property type="evidence" value="ECO:0007669"/>
    <property type="project" value="UniProtKB-SubCell"/>
</dbReference>
<keyword evidence="6 7" id="KW-0472">Membrane</keyword>
<comment type="caution">
    <text evidence="8">The sequence shown here is derived from an EMBL/GenBank/DDBJ whole genome shotgun (WGS) entry which is preliminary data.</text>
</comment>
<accession>A0A368FR55</accession>
<dbReference type="OrthoDB" id="203097at2759"/>
<dbReference type="EMBL" id="JOJR01000759">
    <property type="protein sequence ID" value="RCN34636.1"/>
    <property type="molecule type" value="Genomic_DNA"/>
</dbReference>
<keyword evidence="5 7" id="KW-1133">Transmembrane helix</keyword>
<comment type="subcellular location">
    <subcellularLocation>
        <location evidence="1">Membrane</location>
        <topology evidence="1">Multi-pass membrane protein</topology>
    </subcellularLocation>
</comment>
<evidence type="ECO:0000256" key="2">
    <source>
        <dbReference type="ARBA" id="ARBA00006528"/>
    </source>
</evidence>
<dbReference type="Pfam" id="PF01758">
    <property type="entry name" value="SBF"/>
    <property type="match status" value="1"/>
</dbReference>
<dbReference type="GO" id="GO:0015293">
    <property type="term" value="F:symporter activity"/>
    <property type="evidence" value="ECO:0007669"/>
    <property type="project" value="UniProtKB-KW"/>
</dbReference>